<dbReference type="AlphaFoldDB" id="A0A432W9D4"/>
<dbReference type="GO" id="GO:0015920">
    <property type="term" value="P:lipopolysaccharide transport"/>
    <property type="evidence" value="ECO:0007669"/>
    <property type="project" value="UniProtKB-UniRule"/>
</dbReference>
<dbReference type="PANTHER" id="PTHR36504">
    <property type="entry name" value="LIPOPOLYSACCHARIDE EXPORT SYSTEM PROTEIN LPTA"/>
    <property type="match status" value="1"/>
</dbReference>
<dbReference type="GO" id="GO:0001530">
    <property type="term" value="F:lipopolysaccharide binding"/>
    <property type="evidence" value="ECO:0007669"/>
    <property type="project" value="InterPro"/>
</dbReference>
<comment type="similarity">
    <text evidence="4">Belongs to the LptA family.</text>
</comment>
<evidence type="ECO:0000313" key="8">
    <source>
        <dbReference type="Proteomes" id="UP000288293"/>
    </source>
</evidence>
<comment type="caution">
    <text evidence="7">The sequence shown here is derived from an EMBL/GenBank/DDBJ whole genome shotgun (WGS) entry which is preliminary data.</text>
</comment>
<comment type="function">
    <text evidence="4">Involved in the assembly of lipopolysaccharide (LPS). Required for the translocation of LPS from the inner membrane to the outer membrane. May form a bridge between the inner membrane and the outer membrane, via interactions with LptC and LptD, thereby facilitating LPS transfer across the periplasm.</text>
</comment>
<dbReference type="GO" id="GO:0017089">
    <property type="term" value="F:glycolipid transfer activity"/>
    <property type="evidence" value="ECO:0007669"/>
    <property type="project" value="TreeGrafter"/>
</dbReference>
<dbReference type="NCBIfam" id="TIGR03002">
    <property type="entry name" value="outer_YhbN_LptA"/>
    <property type="match status" value="1"/>
</dbReference>
<keyword evidence="8" id="KW-1185">Reference proteome</keyword>
<dbReference type="PANTHER" id="PTHR36504:SF1">
    <property type="entry name" value="LIPOPOLYSACCHARIDE EXPORT SYSTEM PROTEIN LPTA"/>
    <property type="match status" value="1"/>
</dbReference>
<evidence type="ECO:0000256" key="4">
    <source>
        <dbReference type="HAMAP-Rule" id="MF_01914"/>
    </source>
</evidence>
<feature type="compositionally biased region" description="Polar residues" evidence="5">
    <location>
        <begin position="164"/>
        <end position="182"/>
    </location>
</feature>
<keyword evidence="1 4" id="KW-0813">Transport</keyword>
<keyword evidence="2 4" id="KW-0732">Signal</keyword>
<dbReference type="Pfam" id="PF03968">
    <property type="entry name" value="LptD_N"/>
    <property type="match status" value="1"/>
</dbReference>
<feature type="region of interest" description="Disordered" evidence="5">
    <location>
        <begin position="152"/>
        <end position="182"/>
    </location>
</feature>
<sequence length="182" mass="20180" precursor="true">MLKLSITLSAIISSALLIVAPAFANNFERDFEQPIQVNADYQEIDSRANRLLYQDNVVIAQGSLLINAERLEVESTADELGDGEIFVATGSPARYQQDVEEGVTVEAQANEIRYDSGTGILTLRGNAELRQLGNLVRASQITYYVNDQRVTAQRSDDGEDRVTTIFQPRTRNQSENENNGNP</sequence>
<name>A0A432W9D4_9GAMM</name>
<dbReference type="InterPro" id="IPR052037">
    <property type="entry name" value="LPS_export_LptA"/>
</dbReference>
<evidence type="ECO:0000259" key="6">
    <source>
        <dbReference type="Pfam" id="PF03968"/>
    </source>
</evidence>
<dbReference type="HAMAP" id="MF_01914">
    <property type="entry name" value="LPS_assembly_LptA"/>
    <property type="match status" value="1"/>
</dbReference>
<evidence type="ECO:0000256" key="2">
    <source>
        <dbReference type="ARBA" id="ARBA00022729"/>
    </source>
</evidence>
<dbReference type="InterPro" id="IPR014340">
    <property type="entry name" value="LptA"/>
</dbReference>
<reference evidence="7 8" key="1">
    <citation type="journal article" date="2011" name="Front. Microbiol.">
        <title>Genomic signatures of strain selection and enhancement in Bacillus atrophaeus var. globigii, a historical biowarfare simulant.</title>
        <authorList>
            <person name="Gibbons H.S."/>
            <person name="Broomall S.M."/>
            <person name="McNew L.A."/>
            <person name="Daligault H."/>
            <person name="Chapman C."/>
            <person name="Bruce D."/>
            <person name="Karavis M."/>
            <person name="Krepps M."/>
            <person name="McGregor P.A."/>
            <person name="Hong C."/>
            <person name="Park K.H."/>
            <person name="Akmal A."/>
            <person name="Feldman A."/>
            <person name="Lin J.S."/>
            <person name="Chang W.E."/>
            <person name="Higgs B.W."/>
            <person name="Demirev P."/>
            <person name="Lindquist J."/>
            <person name="Liem A."/>
            <person name="Fochler E."/>
            <person name="Read T.D."/>
            <person name="Tapia R."/>
            <person name="Johnson S."/>
            <person name="Bishop-Lilly K.A."/>
            <person name="Detter C."/>
            <person name="Han C."/>
            <person name="Sozhamannan S."/>
            <person name="Rosenzweig C.N."/>
            <person name="Skowronski E.W."/>
        </authorList>
    </citation>
    <scope>NUCLEOTIDE SEQUENCE [LARGE SCALE GENOMIC DNA]</scope>
    <source>
        <strain evidence="7 8">MLST1</strain>
    </source>
</reference>
<evidence type="ECO:0000256" key="1">
    <source>
        <dbReference type="ARBA" id="ARBA00022448"/>
    </source>
</evidence>
<dbReference type="GO" id="GO:0043165">
    <property type="term" value="P:Gram-negative-bacterium-type cell outer membrane assembly"/>
    <property type="evidence" value="ECO:0007669"/>
    <property type="project" value="UniProtKB-UniRule"/>
</dbReference>
<feature type="signal peptide" evidence="4">
    <location>
        <begin position="1"/>
        <end position="24"/>
    </location>
</feature>
<organism evidence="7 8">
    <name type="scientific">Aliidiomarina minuta</name>
    <dbReference type="NCBI Taxonomy" id="880057"/>
    <lineage>
        <taxon>Bacteria</taxon>
        <taxon>Pseudomonadati</taxon>
        <taxon>Pseudomonadota</taxon>
        <taxon>Gammaproteobacteria</taxon>
        <taxon>Alteromonadales</taxon>
        <taxon>Idiomarinaceae</taxon>
        <taxon>Aliidiomarina</taxon>
    </lineage>
</organism>
<dbReference type="InterPro" id="IPR005653">
    <property type="entry name" value="OstA-like_N"/>
</dbReference>
<comment type="subunit">
    <text evidence="4">Component of the lipopolysaccharide transport and assembly complex.</text>
</comment>
<accession>A0A432W9D4</accession>
<evidence type="ECO:0000256" key="5">
    <source>
        <dbReference type="SAM" id="MobiDB-lite"/>
    </source>
</evidence>
<feature type="chain" id="PRO_5019592528" description="Lipopolysaccharide export system protein LptA" evidence="4">
    <location>
        <begin position="25"/>
        <end position="182"/>
    </location>
</feature>
<evidence type="ECO:0000256" key="3">
    <source>
        <dbReference type="ARBA" id="ARBA00022764"/>
    </source>
</evidence>
<protein>
    <recommendedName>
        <fullName evidence="4">Lipopolysaccharide export system protein LptA</fullName>
    </recommendedName>
</protein>
<evidence type="ECO:0000313" key="7">
    <source>
        <dbReference type="EMBL" id="RUO26655.1"/>
    </source>
</evidence>
<keyword evidence="3 4" id="KW-0574">Periplasm</keyword>
<feature type="domain" description="Organic solvent tolerance-like N-terminal" evidence="6">
    <location>
        <begin position="36"/>
        <end position="148"/>
    </location>
</feature>
<dbReference type="GO" id="GO:0030288">
    <property type="term" value="C:outer membrane-bounded periplasmic space"/>
    <property type="evidence" value="ECO:0007669"/>
    <property type="project" value="TreeGrafter"/>
</dbReference>
<dbReference type="Gene3D" id="2.60.450.10">
    <property type="entry name" value="Lipopolysaccharide (LPS) transport protein A like domain"/>
    <property type="match status" value="1"/>
</dbReference>
<dbReference type="Proteomes" id="UP000288293">
    <property type="component" value="Unassembled WGS sequence"/>
</dbReference>
<comment type="subcellular location">
    <subcellularLocation>
        <location evidence="4">Periplasm</location>
    </subcellularLocation>
</comment>
<proteinExistence type="inferred from homology"/>
<dbReference type="OrthoDB" id="5599500at2"/>
<gene>
    <name evidence="4 7" type="primary">lptA</name>
    <name evidence="7" type="ORF">CWE09_08135</name>
</gene>
<dbReference type="RefSeq" id="WP_126803465.1">
    <property type="nucleotide sequence ID" value="NZ_PIPL01000001.1"/>
</dbReference>
<dbReference type="EMBL" id="PIPL01000001">
    <property type="protein sequence ID" value="RUO26655.1"/>
    <property type="molecule type" value="Genomic_DNA"/>
</dbReference>
<dbReference type="GO" id="GO:0009279">
    <property type="term" value="C:cell outer membrane"/>
    <property type="evidence" value="ECO:0007669"/>
    <property type="project" value="TreeGrafter"/>
</dbReference>